<organism evidence="3 4">
    <name type="scientific">Edhazardia aedis (strain USNM 41457)</name>
    <name type="common">Microsporidian parasite</name>
    <dbReference type="NCBI Taxonomy" id="1003232"/>
    <lineage>
        <taxon>Eukaryota</taxon>
        <taxon>Fungi</taxon>
        <taxon>Fungi incertae sedis</taxon>
        <taxon>Microsporidia</taxon>
        <taxon>Edhazardia</taxon>
    </lineage>
</organism>
<name>J8ZX73_EDHAE</name>
<dbReference type="STRING" id="1003232.J8ZX73"/>
<sequence>MDKFEELNKLNEVLLERKKIASEEKQTPISYAKILVRLVLRRLRRCLCLLVLFLLVFSLLIYINKKRVLKKNQMRVKTKPATYRDLCLDFINSEMDIVLKHKSRSNQNKRFAAIKTNLPLTPIKMTQTTAVFLYEYGKEKYVIKRVILRRDNTSQEPFIAKAVHHPNIIETYNFEYRDHCDSNGEWHRIVWIYSEYLNERVSISQIASNEVVISKILRDVLKGLVYLHETMNIAHLDLKIANIMAHRDNANTVTYKIIDFGYARDFHIIQKFDYDAMEFIEGKSYGTFPYKPPEIVFENHHGKKSDIYCIGAIAWFLGLGDVPFYTESRDKDLKKWRMFLHEQRSFRFRGKNSDLLRNFVKRCMQKDPRKRPTARELLDDPFITDIDKFQNNHFSSTTSNYTTTSIEPTHISHYNTNSKHNHPTNHRS</sequence>
<dbReference type="InterPro" id="IPR011009">
    <property type="entry name" value="Kinase-like_dom_sf"/>
</dbReference>
<dbReference type="OMA" id="IMGQTEN"/>
<keyword evidence="1" id="KW-0472">Membrane</keyword>
<keyword evidence="1" id="KW-1133">Transmembrane helix</keyword>
<dbReference type="SUPFAM" id="SSF56112">
    <property type="entry name" value="Protein kinase-like (PK-like)"/>
    <property type="match status" value="1"/>
</dbReference>
<keyword evidence="4" id="KW-1185">Reference proteome</keyword>
<dbReference type="GO" id="GO:0004674">
    <property type="term" value="F:protein serine/threonine kinase activity"/>
    <property type="evidence" value="ECO:0007669"/>
    <property type="project" value="UniProtKB-KW"/>
</dbReference>
<reference evidence="3 4" key="1">
    <citation type="submission" date="2011-08" db="EMBL/GenBank/DDBJ databases">
        <authorList>
            <person name="Liu Z.J."/>
            <person name="Shi F.L."/>
            <person name="Lu J.Q."/>
            <person name="Li M."/>
            <person name="Wang Z.L."/>
        </authorList>
    </citation>
    <scope>NUCLEOTIDE SEQUENCE [LARGE SCALE GENOMIC DNA]</scope>
    <source>
        <strain evidence="3 4">USNM 41457</strain>
    </source>
</reference>
<dbReference type="OrthoDB" id="266718at2759"/>
<dbReference type="HOGENOM" id="CLU_065009_0_0_1"/>
<dbReference type="InterPro" id="IPR000719">
    <property type="entry name" value="Prot_kinase_dom"/>
</dbReference>
<accession>J8ZX73</accession>
<evidence type="ECO:0000313" key="4">
    <source>
        <dbReference type="Proteomes" id="UP000003163"/>
    </source>
</evidence>
<dbReference type="AlphaFoldDB" id="J8ZX73"/>
<dbReference type="GO" id="GO:0007165">
    <property type="term" value="P:signal transduction"/>
    <property type="evidence" value="ECO:0007669"/>
    <property type="project" value="TreeGrafter"/>
</dbReference>
<feature type="transmembrane region" description="Helical" evidence="1">
    <location>
        <begin position="46"/>
        <end position="63"/>
    </location>
</feature>
<comment type="caution">
    <text evidence="3">The sequence shown here is derived from an EMBL/GenBank/DDBJ whole genome shotgun (WGS) entry which is preliminary data.</text>
</comment>
<keyword evidence="3" id="KW-0418">Kinase</keyword>
<evidence type="ECO:0000259" key="2">
    <source>
        <dbReference type="PROSITE" id="PS50011"/>
    </source>
</evidence>
<protein>
    <submittedName>
        <fullName evidence="3">Serine/threonine protein kinase</fullName>
    </submittedName>
</protein>
<reference evidence="4" key="2">
    <citation type="submission" date="2015-07" db="EMBL/GenBank/DDBJ databases">
        <title>Contrasting host-pathogen interactions and genome evolution in two generalist and specialist microsporidian pathogens of mosquitoes.</title>
        <authorList>
            <consortium name="The Broad Institute Genomics Platform"/>
            <consortium name="The Broad Institute Genome Sequencing Center for Infectious Disease"/>
            <person name="Cuomo C.A."/>
            <person name="Sanscrainte N.D."/>
            <person name="Goldberg J.M."/>
            <person name="Heiman D."/>
            <person name="Young S."/>
            <person name="Zeng Q."/>
            <person name="Becnel J.J."/>
            <person name="Birren B.W."/>
        </authorList>
    </citation>
    <scope>NUCLEOTIDE SEQUENCE [LARGE SCALE GENOMIC DNA]</scope>
    <source>
        <strain evidence="4">USNM 41457</strain>
    </source>
</reference>
<keyword evidence="1" id="KW-0812">Transmembrane</keyword>
<keyword evidence="3" id="KW-0723">Serine/threonine-protein kinase</keyword>
<dbReference type="InParanoid" id="J8ZX73"/>
<evidence type="ECO:0000256" key="1">
    <source>
        <dbReference type="SAM" id="Phobius"/>
    </source>
</evidence>
<dbReference type="InterPro" id="IPR052751">
    <property type="entry name" value="Plant_MAPKKK"/>
</dbReference>
<dbReference type="GO" id="GO:0005524">
    <property type="term" value="F:ATP binding"/>
    <property type="evidence" value="ECO:0007669"/>
    <property type="project" value="InterPro"/>
</dbReference>
<dbReference type="PROSITE" id="PS50011">
    <property type="entry name" value="PROTEIN_KINASE_DOM"/>
    <property type="match status" value="1"/>
</dbReference>
<dbReference type="PANTHER" id="PTHR48011:SF4">
    <property type="entry name" value="MITOGEN-ACTIVATED PROTEIN KINASE KINASE KINASE 19"/>
    <property type="match status" value="1"/>
</dbReference>
<dbReference type="Pfam" id="PF00069">
    <property type="entry name" value="Pkinase"/>
    <property type="match status" value="1"/>
</dbReference>
<keyword evidence="3" id="KW-0808">Transferase</keyword>
<feature type="domain" description="Protein kinase" evidence="2">
    <location>
        <begin position="117"/>
        <end position="383"/>
    </location>
</feature>
<dbReference type="PANTHER" id="PTHR48011">
    <property type="entry name" value="CCR4-NOT TRANSCRIPTIONAL COMPLEX SUBUNIT CAF120-RELATED"/>
    <property type="match status" value="1"/>
</dbReference>
<proteinExistence type="predicted"/>
<dbReference type="Gene3D" id="1.10.510.10">
    <property type="entry name" value="Transferase(Phosphotransferase) domain 1"/>
    <property type="match status" value="1"/>
</dbReference>
<dbReference type="EMBL" id="AFBI03000020">
    <property type="protein sequence ID" value="EJW04288.1"/>
    <property type="molecule type" value="Genomic_DNA"/>
</dbReference>
<gene>
    <name evidence="3" type="ORF">EDEG_01444</name>
</gene>
<dbReference type="SMART" id="SM00220">
    <property type="entry name" value="S_TKc"/>
    <property type="match status" value="1"/>
</dbReference>
<dbReference type="Proteomes" id="UP000003163">
    <property type="component" value="Unassembled WGS sequence"/>
</dbReference>
<dbReference type="VEuPathDB" id="MicrosporidiaDB:EDEG_01444"/>
<evidence type="ECO:0000313" key="3">
    <source>
        <dbReference type="EMBL" id="EJW04288.1"/>
    </source>
</evidence>